<evidence type="ECO:0000313" key="3">
    <source>
        <dbReference type="Proteomes" id="UP000465304"/>
    </source>
</evidence>
<dbReference type="NCBIfam" id="TIGR03617">
    <property type="entry name" value="F420_MSMEG_2256"/>
    <property type="match status" value="1"/>
</dbReference>
<keyword evidence="3" id="KW-1185">Reference proteome</keyword>
<proteinExistence type="predicted"/>
<dbReference type="InterPro" id="IPR036661">
    <property type="entry name" value="Luciferase-like_sf"/>
</dbReference>
<gene>
    <name evidence="2" type="ORF">MHIP_28300</name>
</gene>
<dbReference type="Proteomes" id="UP000465304">
    <property type="component" value="Unassembled WGS sequence"/>
</dbReference>
<dbReference type="Gene3D" id="3.20.20.30">
    <property type="entry name" value="Luciferase-like domain"/>
    <property type="match status" value="1"/>
</dbReference>
<reference evidence="2 3" key="1">
    <citation type="journal article" date="2019" name="Emerg. Microbes Infect.">
        <title>Comprehensive subspecies identification of 175 nontuberculous mycobacteria species based on 7547 genomic profiles.</title>
        <authorList>
            <person name="Matsumoto Y."/>
            <person name="Kinjo T."/>
            <person name="Motooka D."/>
            <person name="Nabeya D."/>
            <person name="Jung N."/>
            <person name="Uechi K."/>
            <person name="Horii T."/>
            <person name="Iida T."/>
            <person name="Fujita J."/>
            <person name="Nakamura S."/>
        </authorList>
    </citation>
    <scope>NUCLEOTIDE SEQUENCE [LARGE SCALE GENOMIC DNA]</scope>
    <source>
        <strain evidence="2 3">JCM 30996</strain>
    </source>
</reference>
<evidence type="ECO:0000313" key="2">
    <source>
        <dbReference type="EMBL" id="GFH02347.1"/>
    </source>
</evidence>
<dbReference type="InterPro" id="IPR019919">
    <property type="entry name" value="Lucif-like_OxRdtase_MSMEG_2256"/>
</dbReference>
<dbReference type="InterPro" id="IPR011251">
    <property type="entry name" value="Luciferase-like_dom"/>
</dbReference>
<comment type="caution">
    <text evidence="2">The sequence shown here is derived from an EMBL/GenBank/DDBJ whole genome shotgun (WGS) entry which is preliminary data.</text>
</comment>
<dbReference type="SUPFAM" id="SSF51679">
    <property type="entry name" value="Bacterial luciferase-like"/>
    <property type="match status" value="1"/>
</dbReference>
<dbReference type="InterPro" id="IPR050564">
    <property type="entry name" value="F420-G6PD/mer"/>
</dbReference>
<dbReference type="PANTHER" id="PTHR43244:SF2">
    <property type="entry name" value="CONSERVED HYPOTHETICAL ALANINE AND PROLINE-RICH PROTEIN"/>
    <property type="match status" value="1"/>
</dbReference>
<dbReference type="CDD" id="cd01097">
    <property type="entry name" value="Tetrahydromethanopterin_reductase"/>
    <property type="match status" value="1"/>
</dbReference>
<name>A0A7I9ZNM1_9MYCO</name>
<evidence type="ECO:0000259" key="1">
    <source>
        <dbReference type="Pfam" id="PF00296"/>
    </source>
</evidence>
<dbReference type="AlphaFoldDB" id="A0A7I9ZNM1"/>
<feature type="domain" description="Luciferase-like" evidence="1">
    <location>
        <begin position="34"/>
        <end position="338"/>
    </location>
</feature>
<dbReference type="PANTHER" id="PTHR43244">
    <property type="match status" value="1"/>
</dbReference>
<protein>
    <submittedName>
        <fullName evidence="2">LLM class F420-dependent oxidoreductase</fullName>
    </submittedName>
</protein>
<accession>A0A7I9ZNM1</accession>
<organism evidence="2 3">
    <name type="scientific">Mycolicibacterium hippocampi</name>
    <dbReference type="NCBI Taxonomy" id="659824"/>
    <lineage>
        <taxon>Bacteria</taxon>
        <taxon>Bacillati</taxon>
        <taxon>Actinomycetota</taxon>
        <taxon>Actinomycetes</taxon>
        <taxon>Mycobacteriales</taxon>
        <taxon>Mycobacteriaceae</taxon>
        <taxon>Mycolicibacterium</taxon>
    </lineage>
</organism>
<dbReference type="EMBL" id="BLLB01000002">
    <property type="protein sequence ID" value="GFH02347.1"/>
    <property type="molecule type" value="Genomic_DNA"/>
</dbReference>
<dbReference type="GO" id="GO:0016705">
    <property type="term" value="F:oxidoreductase activity, acting on paired donors, with incorporation or reduction of molecular oxygen"/>
    <property type="evidence" value="ECO:0007669"/>
    <property type="project" value="InterPro"/>
</dbReference>
<dbReference type="Pfam" id="PF00296">
    <property type="entry name" value="Bac_luciferase"/>
    <property type="match status" value="1"/>
</dbReference>
<sequence length="373" mass="41312">MMTRAQGRNVDLTELLTVASFSMGAEGGLKVDAAVVSQLSEVPAGARTLEHRGYDGCWTAEINHDPFLPLTLAAEHTTSIELGTSIAVAFARNPMSVAQIGWDLQDYSRGRFILGLGSQIKPHIEKRFSMPWSRPVARMHEFVTALREIWSCWREDRVLSFEGEFYTHTLMTPMFVPPAHAHGDPKIFVAAVGDRMTEMCGEVGDGLLAHAFSTQRYFREVTLPTLSRGLQRAGRQRNDVEVASPLFVVTGSDEAELRSAADRTRKQIAFYASTPAYRTVLELHGWGELQTELHRLTREDRWDAMGTLIDDTILAEFAVVAPVEELAHKIRARCDGLIDRVLVGFPPTVDEATVIDVVAELRCGASSTKKESG</sequence>